<dbReference type="GO" id="GO:0051083">
    <property type="term" value="P:'de novo' cotranslational protein folding"/>
    <property type="evidence" value="ECO:0000318"/>
    <property type="project" value="GO_Central"/>
</dbReference>
<evidence type="ECO:0000256" key="2">
    <source>
        <dbReference type="ARBA" id="ARBA00006133"/>
    </source>
</evidence>
<organism evidence="7 8">
    <name type="scientific">Cucumis sativus</name>
    <name type="common">Cucumber</name>
    <dbReference type="NCBI Taxonomy" id="3659"/>
    <lineage>
        <taxon>Eukaryota</taxon>
        <taxon>Viridiplantae</taxon>
        <taxon>Streptophyta</taxon>
        <taxon>Embryophyta</taxon>
        <taxon>Tracheophyta</taxon>
        <taxon>Spermatophyta</taxon>
        <taxon>Magnoliopsida</taxon>
        <taxon>eudicotyledons</taxon>
        <taxon>Gunneridae</taxon>
        <taxon>Pentapetalae</taxon>
        <taxon>rosids</taxon>
        <taxon>fabids</taxon>
        <taxon>Cucurbitales</taxon>
        <taxon>Cucurbitaceae</taxon>
        <taxon>Benincaseae</taxon>
        <taxon>Cucumis</taxon>
    </lineage>
</organism>
<dbReference type="AlphaFoldDB" id="A0A0A0LR35"/>
<feature type="domain" description="Telomere length regulation protein conserved" evidence="5">
    <location>
        <begin position="656"/>
        <end position="767"/>
    </location>
</feature>
<evidence type="ECO:0000313" key="7">
    <source>
        <dbReference type="EMBL" id="KGN64375.1"/>
    </source>
</evidence>
<dbReference type="PANTHER" id="PTHR15830:SF10">
    <property type="entry name" value="TELOMERE LENGTH REGULATION PROTEIN TEL2 HOMOLOG"/>
    <property type="match status" value="1"/>
</dbReference>
<evidence type="ECO:0000259" key="5">
    <source>
        <dbReference type="Pfam" id="PF10193"/>
    </source>
</evidence>
<dbReference type="Pfam" id="PF10193">
    <property type="entry name" value="Telomere_reg-2"/>
    <property type="match status" value="1"/>
</dbReference>
<dbReference type="InterPro" id="IPR051970">
    <property type="entry name" value="TEL2_Regulation"/>
</dbReference>
<name>A0A0A0LR35_CUCSA</name>
<proteinExistence type="inferred from homology"/>
<feature type="compositionally biased region" description="Acidic residues" evidence="4">
    <location>
        <begin position="618"/>
        <end position="629"/>
    </location>
</feature>
<dbReference type="OMA" id="FYPQNYF"/>
<sequence length="1047" mass="117078">MGLSWLSYGPIDGAHYQLGYIEEEFRTKIAEDEALTMEDSGKKRELEAMVVEKVAEVISTINNAKHVDQVISALHSLAVLLFPVDASVIAACVGESYRDQILSSRHPSKSERLECWNAFYNGAAFSALSRVLLLELASSWLACFPFLAKMHLYDTFFVDGPAIEVVQNLVPCLQSNASDGADTKAIRSNTERLIVLCLLEKDGVLQMAKEFGESCKFENFMTERTIPVISKVAQIVTSVPDKAQPRAPNSLSSHSFFKQITNQFLSLVEAKASNNIELDGAMMFVGETFSRICRRGSTDLLLNELLPRIVKHVHDVVMLNIHSAVADVFESNPNSQFWLKIMETIKDNYAVERFSEQLLHQLAATCESDVDAYWVLWLLFHRSLRLRMSVRSIFVDKFLVWKVFPIHCLRWVLQFAILECPPDANCLKKGNNNSSLLMTVQRLVEVWSKKEFVQSATIEQQAYISAAVGLSLELMSKEELDETKTVMHSILQGVTCRLENPNQWIRKMASNVALVFSKVIDPNNPLYLDDNCMGDTIDWEFGSTTHRKGTIDCAIGAHTESNEIKGSTTLVQKKEATHAAKVETGDNIQRKNKKIWEFKLADPDEVVDPSSLNCGSVSEDENEDNDSDISDSTSDSSLQPYDLSDDDTDLKKKLSQLVDVVGSLRKSDDVEGVERALDISEKLIRASPDELRHVASDLVRTLVQVRCSDIAIEGEEDSTEDKRQRALVALIVMCPVASLNILNKLLYSPNVDTSQRIMILDVMTDAAQELSNAKTMKTKHQSRTLIATTAETQPWFLPSNEGPPGAGSWKEISGTGTLPNWSNSYERELPLKPGHVKRGKTRRWSLKSAKMQDNEMELSHNKFPGHAAAFMLPAMQGFDKKRHGVDLLNRDFIVLGKLIYMLGVCMKCATMHPEASALAPPLLDMLRSSEVCHHKEAYVRRAVLFAASCILVAIHPSYIVSSLLEGNVEISDGLEWVRTWSLHVADSDPDRECYMMAMTCLQLHSEMALQATRTLESANSTFKPKNIAFTSDLSKGTIKIPFSDVKY</sequence>
<accession>A0A0A0LR35</accession>
<dbReference type="GO" id="GO:0005829">
    <property type="term" value="C:cytosol"/>
    <property type="evidence" value="ECO:0000318"/>
    <property type="project" value="GO_Central"/>
</dbReference>
<comment type="similarity">
    <text evidence="2">Belongs to the TEL2 family.</text>
</comment>
<keyword evidence="8" id="KW-1185">Reference proteome</keyword>
<dbReference type="Gramene" id="KGN64375">
    <property type="protein sequence ID" value="KGN64375"/>
    <property type="gene ID" value="Csa_1G050140"/>
</dbReference>
<evidence type="ECO:0000256" key="1">
    <source>
        <dbReference type="ARBA" id="ARBA00004496"/>
    </source>
</evidence>
<dbReference type="InterPro" id="IPR038528">
    <property type="entry name" value="TEL2_C_sf"/>
</dbReference>
<dbReference type="Proteomes" id="UP000029981">
    <property type="component" value="Chromosome 1"/>
</dbReference>
<evidence type="ECO:0000256" key="4">
    <source>
        <dbReference type="SAM" id="MobiDB-lite"/>
    </source>
</evidence>
<evidence type="ECO:0000313" key="8">
    <source>
        <dbReference type="Proteomes" id="UP000029981"/>
    </source>
</evidence>
<reference evidence="7 8" key="1">
    <citation type="journal article" date="2009" name="Nat. Genet.">
        <title>The genome of the cucumber, Cucumis sativus L.</title>
        <authorList>
            <person name="Huang S."/>
            <person name="Li R."/>
            <person name="Zhang Z."/>
            <person name="Li L."/>
            <person name="Gu X."/>
            <person name="Fan W."/>
            <person name="Lucas W.J."/>
            <person name="Wang X."/>
            <person name="Xie B."/>
            <person name="Ni P."/>
            <person name="Ren Y."/>
            <person name="Zhu H."/>
            <person name="Li J."/>
            <person name="Lin K."/>
            <person name="Jin W."/>
            <person name="Fei Z."/>
            <person name="Li G."/>
            <person name="Staub J."/>
            <person name="Kilian A."/>
            <person name="van der Vossen E.A."/>
            <person name="Wu Y."/>
            <person name="Guo J."/>
            <person name="He J."/>
            <person name="Jia Z."/>
            <person name="Ren Y."/>
            <person name="Tian G."/>
            <person name="Lu Y."/>
            <person name="Ruan J."/>
            <person name="Qian W."/>
            <person name="Wang M."/>
            <person name="Huang Q."/>
            <person name="Li B."/>
            <person name="Xuan Z."/>
            <person name="Cao J."/>
            <person name="Asan"/>
            <person name="Wu Z."/>
            <person name="Zhang J."/>
            <person name="Cai Q."/>
            <person name="Bai Y."/>
            <person name="Zhao B."/>
            <person name="Han Y."/>
            <person name="Li Y."/>
            <person name="Li X."/>
            <person name="Wang S."/>
            <person name="Shi Q."/>
            <person name="Liu S."/>
            <person name="Cho W.K."/>
            <person name="Kim J.Y."/>
            <person name="Xu Y."/>
            <person name="Heller-Uszynska K."/>
            <person name="Miao H."/>
            <person name="Cheng Z."/>
            <person name="Zhang S."/>
            <person name="Wu J."/>
            <person name="Yang Y."/>
            <person name="Kang H."/>
            <person name="Li M."/>
            <person name="Liang H."/>
            <person name="Ren X."/>
            <person name="Shi Z."/>
            <person name="Wen M."/>
            <person name="Jian M."/>
            <person name="Yang H."/>
            <person name="Zhang G."/>
            <person name="Yang Z."/>
            <person name="Chen R."/>
            <person name="Liu S."/>
            <person name="Li J."/>
            <person name="Ma L."/>
            <person name="Liu H."/>
            <person name="Zhou Y."/>
            <person name="Zhao J."/>
            <person name="Fang X."/>
            <person name="Li G."/>
            <person name="Fang L."/>
            <person name="Li Y."/>
            <person name="Liu D."/>
            <person name="Zheng H."/>
            <person name="Zhang Y."/>
            <person name="Qin N."/>
            <person name="Li Z."/>
            <person name="Yang G."/>
            <person name="Yang S."/>
            <person name="Bolund L."/>
            <person name="Kristiansen K."/>
            <person name="Zheng H."/>
            <person name="Li S."/>
            <person name="Zhang X."/>
            <person name="Yang H."/>
            <person name="Wang J."/>
            <person name="Sun R."/>
            <person name="Zhang B."/>
            <person name="Jiang S."/>
            <person name="Wang J."/>
            <person name="Du Y."/>
            <person name="Li S."/>
        </authorList>
    </citation>
    <scope>NUCLEOTIDE SEQUENCE [LARGE SCALE GENOMIC DNA]</scope>
    <source>
        <strain evidence="8">cv. 9930</strain>
    </source>
</reference>
<comment type="subcellular location">
    <subcellularLocation>
        <location evidence="1">Cytoplasm</location>
    </subcellularLocation>
</comment>
<reference evidence="7 8" key="2">
    <citation type="journal article" date="2009" name="PLoS ONE">
        <title>An integrated genetic and cytogenetic map of the cucumber genome.</title>
        <authorList>
            <person name="Ren Y."/>
            <person name="Zhang Z."/>
            <person name="Liu J."/>
            <person name="Staub J.E."/>
            <person name="Han Y."/>
            <person name="Cheng Z."/>
            <person name="Li X."/>
            <person name="Lu J."/>
            <person name="Miao H."/>
            <person name="Kang H."/>
            <person name="Xie B."/>
            <person name="Gu X."/>
            <person name="Wang X."/>
            <person name="Du Y."/>
            <person name="Jin W."/>
            <person name="Huang S."/>
        </authorList>
    </citation>
    <scope>NUCLEOTIDE SEQUENCE [LARGE SCALE GENOMIC DNA]</scope>
    <source>
        <strain evidence="8">cv. 9930</strain>
    </source>
</reference>
<keyword evidence="3" id="KW-0963">Cytoplasm</keyword>
<dbReference type="Pfam" id="PF25320">
    <property type="entry name" value="TELO2_ARM"/>
    <property type="match status" value="1"/>
</dbReference>
<dbReference type="STRING" id="3659.A0A0A0LR35"/>
<protein>
    <submittedName>
        <fullName evidence="7">Uncharacterized protein</fullName>
    </submittedName>
</protein>
<evidence type="ECO:0000256" key="3">
    <source>
        <dbReference type="ARBA" id="ARBA00022490"/>
    </source>
</evidence>
<dbReference type="Gene3D" id="1.25.40.720">
    <property type="entry name" value="Telomere length regulation protein 2, C-terminal domain"/>
    <property type="match status" value="1"/>
</dbReference>
<feature type="domain" description="TELO2 ARM repeat" evidence="6">
    <location>
        <begin position="298"/>
        <end position="539"/>
    </location>
</feature>
<evidence type="ECO:0000259" key="6">
    <source>
        <dbReference type="Pfam" id="PF25320"/>
    </source>
</evidence>
<dbReference type="GO" id="GO:0042162">
    <property type="term" value="F:telomeric DNA binding"/>
    <property type="evidence" value="ECO:0000318"/>
    <property type="project" value="GO_Central"/>
</dbReference>
<dbReference type="InterPro" id="IPR057348">
    <property type="entry name" value="TELO2_ARM"/>
</dbReference>
<dbReference type="GO" id="GO:0051879">
    <property type="term" value="F:Hsp90 protein binding"/>
    <property type="evidence" value="ECO:0000318"/>
    <property type="project" value="GO_Central"/>
</dbReference>
<dbReference type="InterPro" id="IPR019337">
    <property type="entry name" value="Telomere_length_regulation_dom"/>
</dbReference>
<reference evidence="7 8" key="3">
    <citation type="journal article" date="2010" name="BMC Genomics">
        <title>Transcriptome sequencing and comparative analysis of cucumber flowers with different sex types.</title>
        <authorList>
            <person name="Guo S."/>
            <person name="Zheng Y."/>
            <person name="Joung J.G."/>
            <person name="Liu S."/>
            <person name="Zhang Z."/>
            <person name="Crasta O.R."/>
            <person name="Sobral B.W."/>
            <person name="Xu Y."/>
            <person name="Huang S."/>
            <person name="Fei Z."/>
        </authorList>
    </citation>
    <scope>NUCLEOTIDE SEQUENCE [LARGE SCALE GENOMIC DNA]</scope>
    <source>
        <strain evidence="8">cv. 9930</strain>
    </source>
</reference>
<dbReference type="InterPro" id="IPR016024">
    <property type="entry name" value="ARM-type_fold"/>
</dbReference>
<reference evidence="7 8" key="4">
    <citation type="journal article" date="2011" name="BMC Genomics">
        <title>RNA-Seq improves annotation of protein-coding genes in the cucumber genome.</title>
        <authorList>
            <person name="Li Z."/>
            <person name="Zhang Z."/>
            <person name="Yan P."/>
            <person name="Huang S."/>
            <person name="Fei Z."/>
            <person name="Lin K."/>
        </authorList>
    </citation>
    <scope>NUCLEOTIDE SEQUENCE [LARGE SCALE GENOMIC DNA]</scope>
    <source>
        <strain evidence="8">cv. 9930</strain>
    </source>
</reference>
<dbReference type="PANTHER" id="PTHR15830">
    <property type="entry name" value="TELOMERE LENGTH REGULATION PROTEIN TEL2 FAMILY MEMBER"/>
    <property type="match status" value="1"/>
</dbReference>
<dbReference type="SUPFAM" id="SSF48371">
    <property type="entry name" value="ARM repeat"/>
    <property type="match status" value="1"/>
</dbReference>
<dbReference type="eggNOG" id="KOG4346">
    <property type="taxonomic scope" value="Eukaryota"/>
</dbReference>
<feature type="region of interest" description="Disordered" evidence="4">
    <location>
        <begin position="607"/>
        <end position="647"/>
    </location>
</feature>
<gene>
    <name evidence="7" type="ORF">Csa_1G050140</name>
</gene>
<dbReference type="EMBL" id="CM002922">
    <property type="protein sequence ID" value="KGN64375.1"/>
    <property type="molecule type" value="Genomic_DNA"/>
</dbReference>